<organism evidence="1 2">
    <name type="scientific">Symbiodinium necroappetens</name>
    <dbReference type="NCBI Taxonomy" id="1628268"/>
    <lineage>
        <taxon>Eukaryota</taxon>
        <taxon>Sar</taxon>
        <taxon>Alveolata</taxon>
        <taxon>Dinophyceae</taxon>
        <taxon>Suessiales</taxon>
        <taxon>Symbiodiniaceae</taxon>
        <taxon>Symbiodinium</taxon>
    </lineage>
</organism>
<gene>
    <name evidence="1" type="primary">FCPC</name>
    <name evidence="1" type="ORF">SNEC2469_LOCUS31589</name>
</gene>
<protein>
    <submittedName>
        <fullName evidence="1">FCPC protein</fullName>
    </submittedName>
</protein>
<proteinExistence type="predicted"/>
<sequence length="324" mass="35304">MQVARVIQLIERVLVEVGHQAPSIALGHLRQIASTLEGLHLQCSMVHCTYSGALMDSTLPPTMLAFNCFATCQFASPGMPAGLATYLIRYVKERLVSATIGSIVNMSALVQNTWFRGEHWLQQIASQVTLTYKGHCNFEDGIANPCQTLATALAKALHWYRQGHIEASAELSALFWRPTIEATSSELKTQSGRGGQANWHNTSYIGSSYCGIISAGPDGLHTFSNVELENCFSVNLRLSAKQCSIGYLQDCYSCYAGSGVHRHLIFPLALAGVEKVPQLATIGDRNEEEEIGQHIAPVASRIATENAQVRLTLPHGIEAIVTHE</sequence>
<comment type="caution">
    <text evidence="1">The sequence shown here is derived from an EMBL/GenBank/DDBJ whole genome shotgun (WGS) entry which is preliminary data.</text>
</comment>
<evidence type="ECO:0000313" key="2">
    <source>
        <dbReference type="Proteomes" id="UP000601435"/>
    </source>
</evidence>
<dbReference type="OrthoDB" id="423032at2759"/>
<reference evidence="1" key="1">
    <citation type="submission" date="2021-02" db="EMBL/GenBank/DDBJ databases">
        <authorList>
            <person name="Dougan E. K."/>
            <person name="Rhodes N."/>
            <person name="Thang M."/>
            <person name="Chan C."/>
        </authorList>
    </citation>
    <scope>NUCLEOTIDE SEQUENCE</scope>
</reference>
<keyword evidence="2" id="KW-1185">Reference proteome</keyword>
<dbReference type="Proteomes" id="UP000601435">
    <property type="component" value="Unassembled WGS sequence"/>
</dbReference>
<evidence type="ECO:0000313" key="1">
    <source>
        <dbReference type="EMBL" id="CAE7918988.1"/>
    </source>
</evidence>
<name>A0A813BRF9_9DINO</name>
<accession>A0A813BRF9</accession>
<dbReference type="EMBL" id="CAJNJA010076996">
    <property type="protein sequence ID" value="CAE7918988.1"/>
    <property type="molecule type" value="Genomic_DNA"/>
</dbReference>
<dbReference type="AlphaFoldDB" id="A0A813BRF9"/>